<dbReference type="PRINTS" id="PR00080">
    <property type="entry name" value="SDRFAMILY"/>
</dbReference>
<comment type="similarity">
    <text evidence="1">Belongs to the short-chain dehydrogenases/reductases (SDR) family.</text>
</comment>
<dbReference type="InterPro" id="IPR036291">
    <property type="entry name" value="NAD(P)-bd_dom_sf"/>
</dbReference>
<reference evidence="4 5" key="1">
    <citation type="submission" date="2021-01" db="EMBL/GenBank/DDBJ databases">
        <title>Whole genome shotgun sequence of Asanoa siamensis NBRC 107932.</title>
        <authorList>
            <person name="Komaki H."/>
            <person name="Tamura T."/>
        </authorList>
    </citation>
    <scope>NUCLEOTIDE SEQUENCE [LARGE SCALE GENOMIC DNA]</scope>
    <source>
        <strain evidence="4 5">NBRC 107932</strain>
    </source>
</reference>
<dbReference type="Gene3D" id="3.40.50.720">
    <property type="entry name" value="NAD(P)-binding Rossmann-like Domain"/>
    <property type="match status" value="1"/>
</dbReference>
<dbReference type="Pfam" id="PF13561">
    <property type="entry name" value="adh_short_C2"/>
    <property type="match status" value="1"/>
</dbReference>
<proteinExistence type="inferred from homology"/>
<dbReference type="EMBL" id="BONE01000035">
    <property type="protein sequence ID" value="GIF74803.1"/>
    <property type="molecule type" value="Genomic_DNA"/>
</dbReference>
<dbReference type="SMART" id="SM00822">
    <property type="entry name" value="PKS_KR"/>
    <property type="match status" value="1"/>
</dbReference>
<keyword evidence="2" id="KW-0560">Oxidoreductase</keyword>
<dbReference type="InterPro" id="IPR002347">
    <property type="entry name" value="SDR_fam"/>
</dbReference>
<evidence type="ECO:0000256" key="2">
    <source>
        <dbReference type="ARBA" id="ARBA00023002"/>
    </source>
</evidence>
<protein>
    <submittedName>
        <fullName evidence="4">3-oxoacyl-ACP reductase</fullName>
    </submittedName>
</protein>
<dbReference type="InterPro" id="IPR057326">
    <property type="entry name" value="KR_dom"/>
</dbReference>
<dbReference type="PANTHER" id="PTHR43639:SF1">
    <property type="entry name" value="SHORT-CHAIN DEHYDROGENASE_REDUCTASE FAMILY PROTEIN"/>
    <property type="match status" value="1"/>
</dbReference>
<evidence type="ECO:0000256" key="1">
    <source>
        <dbReference type="ARBA" id="ARBA00006484"/>
    </source>
</evidence>
<evidence type="ECO:0000313" key="5">
    <source>
        <dbReference type="Proteomes" id="UP000604117"/>
    </source>
</evidence>
<name>A0ABQ4CU29_9ACTN</name>
<dbReference type="Proteomes" id="UP000604117">
    <property type="component" value="Unassembled WGS sequence"/>
</dbReference>
<dbReference type="PANTHER" id="PTHR43639">
    <property type="entry name" value="OXIDOREDUCTASE, SHORT-CHAIN DEHYDROGENASE/REDUCTASE FAMILY (AFU_ORTHOLOGUE AFUA_5G02870)"/>
    <property type="match status" value="1"/>
</dbReference>
<keyword evidence="5" id="KW-1185">Reference proteome</keyword>
<dbReference type="SUPFAM" id="SSF51735">
    <property type="entry name" value="NAD(P)-binding Rossmann-fold domains"/>
    <property type="match status" value="1"/>
</dbReference>
<evidence type="ECO:0000259" key="3">
    <source>
        <dbReference type="SMART" id="SM00822"/>
    </source>
</evidence>
<sequence length="239" mass="24695">MPGMTSTALVTGGSRGIGRAVVDRLAAAGHRVVFTYARDKVAADEVVARWPGTVAVRADQTSLSCLDAMFGPVQDGLDILVNNAAVIVPAAIADVTSEEFDRAMTANTKVPLLAIGRAAALMRDGGRIVNISTLNTVSPAPGNVLYCASKGALEQVTAVAARELGPRGITVNTVSPGATDTDLLRANNSAEELELSARWSALGRLGRPDDVAAVVSFLTTPEAGWLTGQNIRATGGLLF</sequence>
<comment type="caution">
    <text evidence="4">The sequence shown here is derived from an EMBL/GenBank/DDBJ whole genome shotgun (WGS) entry which is preliminary data.</text>
</comment>
<feature type="domain" description="Ketoreductase" evidence="3">
    <location>
        <begin position="6"/>
        <end position="177"/>
    </location>
</feature>
<organism evidence="4 5">
    <name type="scientific">Asanoa siamensis</name>
    <dbReference type="NCBI Taxonomy" id="926357"/>
    <lineage>
        <taxon>Bacteria</taxon>
        <taxon>Bacillati</taxon>
        <taxon>Actinomycetota</taxon>
        <taxon>Actinomycetes</taxon>
        <taxon>Micromonosporales</taxon>
        <taxon>Micromonosporaceae</taxon>
        <taxon>Asanoa</taxon>
    </lineage>
</organism>
<dbReference type="PRINTS" id="PR00081">
    <property type="entry name" value="GDHRDH"/>
</dbReference>
<gene>
    <name evidence="4" type="ORF">Asi02nite_43210</name>
</gene>
<evidence type="ECO:0000313" key="4">
    <source>
        <dbReference type="EMBL" id="GIF74803.1"/>
    </source>
</evidence>
<accession>A0ABQ4CU29</accession>